<dbReference type="Proteomes" id="UP000286848">
    <property type="component" value="Unassembled WGS sequence"/>
</dbReference>
<dbReference type="SUPFAM" id="SSF55961">
    <property type="entry name" value="Bet v1-like"/>
    <property type="match status" value="1"/>
</dbReference>
<accession>A0A401IPX3</accession>
<organism evidence="1 2">
    <name type="scientific">Ligilactobacillus salitolerans</name>
    <dbReference type="NCBI Taxonomy" id="1808352"/>
    <lineage>
        <taxon>Bacteria</taxon>
        <taxon>Bacillati</taxon>
        <taxon>Bacillota</taxon>
        <taxon>Bacilli</taxon>
        <taxon>Lactobacillales</taxon>
        <taxon>Lactobacillaceae</taxon>
        <taxon>Ligilactobacillus</taxon>
    </lineage>
</organism>
<dbReference type="EMBL" id="BFFP01000001">
    <property type="protein sequence ID" value="GBG93554.1"/>
    <property type="molecule type" value="Genomic_DNA"/>
</dbReference>
<gene>
    <name evidence="1" type="ORF">LFYK43_00130</name>
</gene>
<evidence type="ECO:0008006" key="3">
    <source>
        <dbReference type="Google" id="ProtNLM"/>
    </source>
</evidence>
<dbReference type="OrthoDB" id="2190459at2"/>
<keyword evidence="2" id="KW-1185">Reference proteome</keyword>
<evidence type="ECO:0000313" key="2">
    <source>
        <dbReference type="Proteomes" id="UP000286848"/>
    </source>
</evidence>
<protein>
    <recommendedName>
        <fullName evidence="3">Polyketide cyclase</fullName>
    </recommendedName>
</protein>
<sequence length="142" mass="15936">MQQKLFSNVVVVGANQKQVWQFLINPQHLSDWAPSITLVGEGKSSFTISRAEAALNQHEVISVEETEEGIKYTSTEGRLEYEVFFSIVGEGNQTTIQEDVYIPEKADLYLPVKLLTPIAKHAFNVNLNNLASLVKESTRLEK</sequence>
<comment type="caution">
    <text evidence="1">The sequence shown here is derived from an EMBL/GenBank/DDBJ whole genome shotgun (WGS) entry which is preliminary data.</text>
</comment>
<proteinExistence type="predicted"/>
<dbReference type="AlphaFoldDB" id="A0A401IPX3"/>
<dbReference type="Gene3D" id="3.30.530.20">
    <property type="match status" value="1"/>
</dbReference>
<dbReference type="InterPro" id="IPR023393">
    <property type="entry name" value="START-like_dom_sf"/>
</dbReference>
<reference evidence="1 2" key="1">
    <citation type="journal article" date="2019" name="Int. J. Syst. Evol. Microbiol.">
        <title>Lactobacillus salitolerans sp. nov., a novel lactic acid bacterium isolated from spent mushroom substrates.</title>
        <authorList>
            <person name="Tohno M."/>
            <person name="Tanizawa Y."/>
            <person name="Kojima Y."/>
            <person name="Sakamoto M."/>
            <person name="Nakamura Y."/>
            <person name="Ohkuma M."/>
            <person name="Kobayashi H."/>
        </authorList>
    </citation>
    <scope>NUCLEOTIDE SEQUENCE [LARGE SCALE GENOMIC DNA]</scope>
    <source>
        <strain evidence="1 2">YK43</strain>
    </source>
</reference>
<evidence type="ECO:0000313" key="1">
    <source>
        <dbReference type="EMBL" id="GBG93554.1"/>
    </source>
</evidence>
<dbReference type="RefSeq" id="WP_124974177.1">
    <property type="nucleotide sequence ID" value="NZ_BFFP01000001.1"/>
</dbReference>
<name>A0A401IPX3_9LACO</name>